<comment type="similarity">
    <text evidence="3">Belongs to the HAD-like hydrolase superfamily. CbbY/CbbZ/Gph/YieH family.</text>
</comment>
<comment type="pathway">
    <text evidence="2">Organic acid metabolism; glycolate biosynthesis; glycolate from 2-phosphoglycolate: step 1/1.</text>
</comment>
<evidence type="ECO:0000256" key="3">
    <source>
        <dbReference type="ARBA" id="ARBA00006171"/>
    </source>
</evidence>
<proteinExistence type="inferred from homology"/>
<dbReference type="KEGG" id="cpin:CPIN18020_0444"/>
<dbReference type="Proteomes" id="UP000190868">
    <property type="component" value="Chromosome"/>
</dbReference>
<dbReference type="InterPro" id="IPR041492">
    <property type="entry name" value="HAD_2"/>
</dbReference>
<evidence type="ECO:0000256" key="2">
    <source>
        <dbReference type="ARBA" id="ARBA00004818"/>
    </source>
</evidence>
<dbReference type="PANTHER" id="PTHR43434">
    <property type="entry name" value="PHOSPHOGLYCOLATE PHOSPHATASE"/>
    <property type="match status" value="1"/>
</dbReference>
<evidence type="ECO:0000313" key="6">
    <source>
        <dbReference type="Proteomes" id="UP000190868"/>
    </source>
</evidence>
<dbReference type="GO" id="GO:0008967">
    <property type="term" value="F:phosphoglycolate phosphatase activity"/>
    <property type="evidence" value="ECO:0007669"/>
    <property type="project" value="UniProtKB-EC"/>
</dbReference>
<organism evidence="5 6">
    <name type="scientific">Campylobacter pinnipediorum subsp. caledonicus</name>
    <dbReference type="NCBI Taxonomy" id="1874362"/>
    <lineage>
        <taxon>Bacteria</taxon>
        <taxon>Pseudomonadati</taxon>
        <taxon>Campylobacterota</taxon>
        <taxon>Epsilonproteobacteria</taxon>
        <taxon>Campylobacterales</taxon>
        <taxon>Campylobacteraceae</taxon>
        <taxon>Campylobacter</taxon>
    </lineage>
</organism>
<comment type="catalytic activity">
    <reaction evidence="1">
        <text>2-phosphoglycolate + H2O = glycolate + phosphate</text>
        <dbReference type="Rhea" id="RHEA:14369"/>
        <dbReference type="ChEBI" id="CHEBI:15377"/>
        <dbReference type="ChEBI" id="CHEBI:29805"/>
        <dbReference type="ChEBI" id="CHEBI:43474"/>
        <dbReference type="ChEBI" id="CHEBI:58033"/>
        <dbReference type="EC" id="3.1.3.18"/>
    </reaction>
</comment>
<dbReference type="SFLD" id="SFLDS00003">
    <property type="entry name" value="Haloacid_Dehalogenase"/>
    <property type="match status" value="1"/>
</dbReference>
<dbReference type="GO" id="GO:0005829">
    <property type="term" value="C:cytosol"/>
    <property type="evidence" value="ECO:0007669"/>
    <property type="project" value="TreeGrafter"/>
</dbReference>
<dbReference type="InterPro" id="IPR023198">
    <property type="entry name" value="PGP-like_dom2"/>
</dbReference>
<dbReference type="RefSeq" id="WP_257617007.1">
    <property type="nucleotide sequence ID" value="NZ_MBGA01000024.1"/>
</dbReference>
<evidence type="ECO:0000256" key="1">
    <source>
        <dbReference type="ARBA" id="ARBA00000830"/>
    </source>
</evidence>
<gene>
    <name evidence="5" type="ORF">CPIN18021_0449</name>
</gene>
<dbReference type="InterPro" id="IPR036412">
    <property type="entry name" value="HAD-like_sf"/>
</dbReference>
<dbReference type="SFLD" id="SFLDG01129">
    <property type="entry name" value="C1.5:_HAD__Beta-PGM__Phosphata"/>
    <property type="match status" value="1"/>
</dbReference>
<sequence>MATFFNHMKKTILFDLDGTLIDSTPAILESFKVAFDFYGEMKLDEEKAKSLIGYTLEDIFLGLGVKQDMVQNYFNVYRDHYKNVYLPKTTLLPYAKQAVMKAYEFADLGVVTTKSSKFLSPLLNNLEIGKYFSVFVGRNDVINPKPNAEPVELALTKLNKNSPEYKKISFMVGDTPLDTGAAINAGVIPLSLTCGYGTYEILSQTNDKIFDNPLEAVLFAEKF</sequence>
<dbReference type="GO" id="GO:0006281">
    <property type="term" value="P:DNA repair"/>
    <property type="evidence" value="ECO:0007669"/>
    <property type="project" value="TreeGrafter"/>
</dbReference>
<dbReference type="Pfam" id="PF13419">
    <property type="entry name" value="HAD_2"/>
    <property type="match status" value="1"/>
</dbReference>
<dbReference type="InterPro" id="IPR023214">
    <property type="entry name" value="HAD_sf"/>
</dbReference>
<reference evidence="6" key="1">
    <citation type="submission" date="2016-09" db="EMBL/GenBank/DDBJ databases">
        <title>Comparative genomics of the Campylobacter concisus group.</title>
        <authorList>
            <person name="Miller W.G."/>
            <person name="Yee E."/>
            <person name="Chapman M.H."/>
            <person name="Huynh S."/>
            <person name="Bono J.L."/>
            <person name="On S.L.W."/>
            <person name="StLeger J."/>
            <person name="Foster G."/>
            <person name="Parker C.T."/>
        </authorList>
    </citation>
    <scope>NUCLEOTIDE SEQUENCE [LARGE SCALE GENOMIC DNA]</scope>
    <source>
        <strain evidence="6">RM18021</strain>
    </source>
</reference>
<accession>A0A1S6U6H0</accession>
<dbReference type="EC" id="3.1.3.18" evidence="4"/>
<dbReference type="EMBL" id="CP017258">
    <property type="protein sequence ID" value="AQW87289.1"/>
    <property type="molecule type" value="Genomic_DNA"/>
</dbReference>
<keyword evidence="5" id="KW-0378">Hydrolase</keyword>
<protein>
    <recommendedName>
        <fullName evidence="4">phosphoglycolate phosphatase</fullName>
        <ecNumber evidence="4">3.1.3.18</ecNumber>
    </recommendedName>
</protein>
<dbReference type="SUPFAM" id="SSF56784">
    <property type="entry name" value="HAD-like"/>
    <property type="match status" value="1"/>
</dbReference>
<dbReference type="Gene3D" id="3.40.50.1000">
    <property type="entry name" value="HAD superfamily/HAD-like"/>
    <property type="match status" value="1"/>
</dbReference>
<keyword evidence="6" id="KW-1185">Reference proteome</keyword>
<dbReference type="PANTHER" id="PTHR43434:SF1">
    <property type="entry name" value="PHOSPHOGLYCOLATE PHOSPHATASE"/>
    <property type="match status" value="1"/>
</dbReference>
<evidence type="ECO:0000256" key="4">
    <source>
        <dbReference type="ARBA" id="ARBA00013078"/>
    </source>
</evidence>
<evidence type="ECO:0000313" key="5">
    <source>
        <dbReference type="EMBL" id="AQW87289.1"/>
    </source>
</evidence>
<dbReference type="Gene3D" id="1.10.150.240">
    <property type="entry name" value="Putative phosphatase, domain 2"/>
    <property type="match status" value="1"/>
</dbReference>
<dbReference type="InterPro" id="IPR050155">
    <property type="entry name" value="HAD-like_hydrolase_sf"/>
</dbReference>
<name>A0A1S6U6H0_9BACT</name>
<dbReference type="AlphaFoldDB" id="A0A1S6U6H0"/>